<feature type="region of interest" description="Disordered" evidence="24">
    <location>
        <begin position="29"/>
        <end position="70"/>
    </location>
</feature>
<dbReference type="PRINTS" id="PR00122">
    <property type="entry name" value="VACATPASE"/>
</dbReference>
<dbReference type="CDD" id="cd17300">
    <property type="entry name" value="PIPKc_PIKfyve"/>
    <property type="match status" value="1"/>
</dbReference>
<dbReference type="NCBIfam" id="TIGR01100">
    <property type="entry name" value="V_ATP_synt_C"/>
    <property type="match status" value="1"/>
</dbReference>
<feature type="transmembrane region" description="Helical" evidence="25">
    <location>
        <begin position="1404"/>
        <end position="1425"/>
    </location>
</feature>
<evidence type="ECO:0000256" key="20">
    <source>
        <dbReference type="ARBA" id="ARBA00071118"/>
    </source>
</evidence>
<evidence type="ECO:0000313" key="27">
    <source>
        <dbReference type="EMBL" id="KAJ3120850.1"/>
    </source>
</evidence>
<dbReference type="SUPFAM" id="SSF53067">
    <property type="entry name" value="Actin-like ATPase domain"/>
    <property type="match status" value="2"/>
</dbReference>
<evidence type="ECO:0000256" key="7">
    <source>
        <dbReference type="ARBA" id="ARBA00022723"/>
    </source>
</evidence>
<feature type="compositionally biased region" description="Low complexity" evidence="24">
    <location>
        <begin position="942"/>
        <end position="959"/>
    </location>
</feature>
<sequence length="1914" mass="211321">MQNITAEVASQEATETTMALREQTRMNTGANINGNSLTIGNNNSNNNNRNVHRISSNGSTTSTQATAAHERHLRRFTRQLLADAATILQPLWLEVIVRLADSAVKLLASPLTPQTIMTTIPTANTPTPVLAASTVAFDVRSLLKIKKLPGASPKNSVLVDGIVFSKRVAHKSMLKDIISPRILVLAFPLEFQPSNLADQFVSLETIMAREKEYLHNLINRIVSLRPNVVFVGGNVSRISLDLLVRANVAFATNVKPEILRTIAQCSGATVIDSFDKLSDLSSIGVFGKFSVKVYDDPLIEGTRKSFIFLEGCTKERVATVILRGGSIESLISIKEVLSYAVFAAHNFVVEQSFLREEMAILPSPLEPMDMSDSSYSDISADTTYTDQQDQILELQMLQQQLHQLSQPQVSQLQQQRRQQIAQEIQRKLTEPFWLKFALAKYEKTCLSASPFVKFPPPHVLVRLAELRKSVTENPNPAIDQIIASLESNSALYLGNLNTISAFLSQKIVFLFSSICTESMFPCQPAEQSIIEYYSATDMSLGQYIEDLCSNQNSICPAKGCNLPMIKHFRSYAHGEGRIHVFLQELDAGIVLPVSAGIQMWGFCKICERHTPRVAMSRETRQFSFGKFLEIMFYMVRTGCNGLDSCGHDVHREYVRFFTFKNFAVRFEFENIELLEVSVPAMKVMLNTEVSLRNQISNFYDSVVARIKHFAKENIPADKLPLFQEFANGLLKRATSEKKSMVQQLQQSFANSNNLDSLALNAVLHSMYENVGKWESDFSVLARSFFTIDLTKENSRRLRNTVTAISSRTATIIPSGSLTRDLDKTYVPLGSSPTPSEGQIISNAVLSQSPRLDPEIMPLYNYSNNFGSGDDITPPVKNDVGSHSTSLDLTQFGFTNPNSSNNSENGDVFHDLHEEDEEGPSAPVSHERVIQTSKYLLDDEPGNGDTTTTTTSGNGGSVTVAVGPPMSPTFSMAAKWRLELIDDDDDGAGGKSSNIVSISTSQNELNEGTEKASTSSLVFPNPVLVPSGERASILKTIAALWSGSFATLPPLEYPLNASEHLFQDSPVIVREDEPSSIIAFTLSSTKYLTMLRFWQQNPSQQQNTTESTAPETGKEDSMATGIPEKSEPPLPGFDIEEKLNSGKSHHIKFEFWDGTTKLDCKAFYAEQFDALRRNCGFEEGYLHSLSRCIKWEASGGKSRSAFLKTRDDRLILKQLSRQEMEALLKFAPFYFTYVSESFFHKLPTVLAKTFGFYRIGYKNPTTNKSLKMDVLVMENLFWERNITRIFDLKGSMRNRHVQSTGNQKQVLLDENLIEFLIQSPLFIREYSKRILRASVWNDTLFLAKMNVMDYSLLVGIDEEKNELVVGIVGSRWFVVGFGAAYGTAKSGVGISAMGVMRPEQVMKNIVPVVMAGIIGIYGLVVSVLVSGNLSSRMTLFAAFIQLGAGLSVGLSGLAAGFAVGVVGDAGVRGTAQQPRLYVGMILILIFAEVLGLYGLIVALILNTKASADDVGAVVLDVGSATVKAGFAGDDSPRAVFPSAVGYIPKDPSKTYVGESEIYVWREDVEIKNPVVNGAITDWQTLELIWDYALKQRLAIDSTSEHPLLVTEAAWANRDSREKLIEIAFEKYNVPAFYIAKSPVLSAFSAGRPSALVIDSGAESTSVVPVVDGFVLKKVPKQNRPAIQKNSVAGNAVSNFAKNLLESNKINVVPHYNVRTKLPVSAGQIPSPDILLNRKATQSFHNFAAQRVLDEFKETVLQVSEFNFNPGYLQNRALKAFEFPDGYNNSFGMERFRLPEIVFNPTVSPQYADGSVPGLQQLVQASLNSCDPELRATLFSNVVITGGNSLIPGFAERLNNTLSQNMGFKHRIHAAGSSAERKYAAWTGGSILASLGNFHQMWISKAEYEEKGSSVEKRLP</sequence>
<evidence type="ECO:0000256" key="15">
    <source>
        <dbReference type="ARBA" id="ARBA00023065"/>
    </source>
</evidence>
<dbReference type="EC" id="2.7.1.150" evidence="3"/>
<evidence type="ECO:0000256" key="5">
    <source>
        <dbReference type="ARBA" id="ARBA00022679"/>
    </source>
</evidence>
<dbReference type="Gene3D" id="3.90.640.10">
    <property type="entry name" value="Actin, Chain A, domain 4"/>
    <property type="match status" value="1"/>
</dbReference>
<keyword evidence="9" id="KW-0863">Zinc-finger</keyword>
<comment type="subunit">
    <text evidence="18">V-ATPase is a heteromultimeric enzyme composed of a peripheral catalytic V1 complex (components A to H) attached to an integral membrane V0 proton pore complex (components: a, c, c', c'', d, e, f and VOA1). The decameric c-ring forms the proton-conducting pore, and is composed of eight proteolipid subunits c, one subunit c' and one subunit c''.</text>
</comment>
<evidence type="ECO:0000256" key="4">
    <source>
        <dbReference type="ARBA" id="ARBA00022448"/>
    </source>
</evidence>
<dbReference type="PROSITE" id="PS00432">
    <property type="entry name" value="ACTINS_2"/>
    <property type="match status" value="1"/>
</dbReference>
<dbReference type="Gene3D" id="3.30.420.40">
    <property type="match status" value="4"/>
</dbReference>
<dbReference type="Pfam" id="PF00118">
    <property type="entry name" value="Cpn60_TCP1"/>
    <property type="match status" value="1"/>
</dbReference>
<keyword evidence="14 25" id="KW-1133">Transmembrane helix</keyword>
<feature type="transmembrane region" description="Helical" evidence="25">
    <location>
        <begin position="1474"/>
        <end position="1500"/>
    </location>
</feature>
<keyword evidence="6 25" id="KW-0812">Transmembrane</keyword>
<dbReference type="CDD" id="cd18175">
    <property type="entry name" value="ATP-synt_Vo_c_ATP6C_rpt1"/>
    <property type="match status" value="1"/>
</dbReference>
<comment type="caution">
    <text evidence="27">The sequence shown here is derived from an EMBL/GenBank/DDBJ whole genome shotgun (WGS) entry which is preliminary data.</text>
</comment>
<dbReference type="FunFam" id="1.20.120.610:FF:000001">
    <property type="entry name" value="V-type proton ATPase proteolipid subunit"/>
    <property type="match status" value="1"/>
</dbReference>
<dbReference type="GO" id="GO:0010008">
    <property type="term" value="C:endosome membrane"/>
    <property type="evidence" value="ECO:0007669"/>
    <property type="project" value="TreeGrafter"/>
</dbReference>
<dbReference type="InterPro" id="IPR011555">
    <property type="entry name" value="ATPase_proteolipid_su_C_euk"/>
</dbReference>
<dbReference type="FunFam" id="3.50.7.10:FF:000007">
    <property type="entry name" value="1-phosphatidylinositol 3-phosphate 5-kinase isoform X1"/>
    <property type="match status" value="1"/>
</dbReference>
<feature type="region of interest" description="Disordered" evidence="24">
    <location>
        <begin position="1097"/>
        <end position="1129"/>
    </location>
</feature>
<evidence type="ECO:0000256" key="16">
    <source>
        <dbReference type="ARBA" id="ARBA00023136"/>
    </source>
</evidence>
<dbReference type="GO" id="GO:0033179">
    <property type="term" value="C:proton-transporting V-type ATPase, V0 domain"/>
    <property type="evidence" value="ECO:0007669"/>
    <property type="project" value="InterPro"/>
</dbReference>
<dbReference type="GO" id="GO:0005524">
    <property type="term" value="F:ATP binding"/>
    <property type="evidence" value="ECO:0007669"/>
    <property type="project" value="UniProtKB-UniRule"/>
</dbReference>
<dbReference type="Pfam" id="PF00137">
    <property type="entry name" value="ATP-synt_C"/>
    <property type="match status" value="2"/>
</dbReference>
<evidence type="ECO:0000256" key="9">
    <source>
        <dbReference type="ARBA" id="ARBA00022771"/>
    </source>
</evidence>
<dbReference type="FunFam" id="3.30.420.40:FF:000050">
    <property type="entry name" value="Actin, alpha skeletal muscle"/>
    <property type="match status" value="1"/>
</dbReference>
<dbReference type="InterPro" id="IPR002498">
    <property type="entry name" value="PInositol-4-P-4/5-kinase_core"/>
</dbReference>
<comment type="similarity">
    <text evidence="23">Belongs to the actin family.</text>
</comment>
<evidence type="ECO:0000256" key="2">
    <source>
        <dbReference type="ARBA" id="ARBA00007296"/>
    </source>
</evidence>
<keyword evidence="15" id="KW-0406">Ion transport</keyword>
<keyword evidence="5 22" id="KW-0808">Transferase</keyword>
<dbReference type="InterPro" id="IPR002379">
    <property type="entry name" value="ATPase_proteolipid_c-like_dom"/>
</dbReference>
<dbReference type="InterPro" id="IPR000245">
    <property type="entry name" value="ATPase_proteolipid_csu"/>
</dbReference>
<feature type="compositionally biased region" description="Low complexity" evidence="24">
    <location>
        <begin position="31"/>
        <end position="57"/>
    </location>
</feature>
<dbReference type="PROSITE" id="PS51455">
    <property type="entry name" value="PIPK"/>
    <property type="match status" value="1"/>
</dbReference>
<keyword evidence="4" id="KW-0813">Transport</keyword>
<evidence type="ECO:0000256" key="23">
    <source>
        <dbReference type="RuleBase" id="RU000487"/>
    </source>
</evidence>
<keyword evidence="12" id="KW-0862">Zinc</keyword>
<keyword evidence="10 22" id="KW-0418">Kinase</keyword>
<dbReference type="SUPFAM" id="SSF56104">
    <property type="entry name" value="SAICAR synthase-like"/>
    <property type="match status" value="1"/>
</dbReference>
<organism evidence="27 28">
    <name type="scientific">Physocladia obscura</name>
    <dbReference type="NCBI Taxonomy" id="109957"/>
    <lineage>
        <taxon>Eukaryota</taxon>
        <taxon>Fungi</taxon>
        <taxon>Fungi incertae sedis</taxon>
        <taxon>Chytridiomycota</taxon>
        <taxon>Chytridiomycota incertae sedis</taxon>
        <taxon>Chytridiomycetes</taxon>
        <taxon>Chytridiales</taxon>
        <taxon>Chytriomycetaceae</taxon>
        <taxon>Physocladia</taxon>
    </lineage>
</organism>
<evidence type="ECO:0000256" key="12">
    <source>
        <dbReference type="ARBA" id="ARBA00022833"/>
    </source>
</evidence>
<dbReference type="GO" id="GO:0046961">
    <property type="term" value="F:proton-transporting ATPase activity, rotational mechanism"/>
    <property type="evidence" value="ECO:0007669"/>
    <property type="project" value="InterPro"/>
</dbReference>
<dbReference type="InterPro" id="IPR043129">
    <property type="entry name" value="ATPase_NBD"/>
</dbReference>
<comment type="function">
    <text evidence="17">Proton-conducting pore forming subunit of the V0 complex of vacuolar(H+)-ATPase (V-ATPase), a multisubunit enzyme composed of a peripheral complex (V1) that hydrolyzes ATP and a membrane integral complex (V0) that translocates protons. V-ATPase is responsible for acidifying and maintaining the pH of intracellular compartments.</text>
</comment>
<dbReference type="Gene3D" id="3.30.800.10">
    <property type="entry name" value="Phosphatidylinositol Phosphate Kinase II Beta"/>
    <property type="match status" value="1"/>
</dbReference>
<dbReference type="FunFam" id="3.30.420.40:FF:000058">
    <property type="entry name" value="Putative actin-related protein 5"/>
    <property type="match status" value="1"/>
</dbReference>
<keyword evidence="11" id="KW-0375">Hydrogen ion transport</keyword>
<dbReference type="InterPro" id="IPR027409">
    <property type="entry name" value="GroEL-like_apical_dom_sf"/>
</dbReference>
<evidence type="ECO:0000259" key="26">
    <source>
        <dbReference type="PROSITE" id="PS51455"/>
    </source>
</evidence>
<dbReference type="GO" id="GO:0008270">
    <property type="term" value="F:zinc ion binding"/>
    <property type="evidence" value="ECO:0007669"/>
    <property type="project" value="UniProtKB-KW"/>
</dbReference>
<evidence type="ECO:0000256" key="3">
    <source>
        <dbReference type="ARBA" id="ARBA00012009"/>
    </source>
</evidence>
<dbReference type="Pfam" id="PF01504">
    <property type="entry name" value="PIP5K"/>
    <property type="match status" value="1"/>
</dbReference>
<dbReference type="Gene3D" id="1.20.120.610">
    <property type="entry name" value="lithium bound rotor ring of v- atpase"/>
    <property type="match status" value="1"/>
</dbReference>
<dbReference type="InterPro" id="IPR027484">
    <property type="entry name" value="PInositol-4-P-5-kinase_N"/>
</dbReference>
<dbReference type="Pfam" id="PF00022">
    <property type="entry name" value="Actin"/>
    <property type="match status" value="1"/>
</dbReference>
<dbReference type="GO" id="GO:0000285">
    <property type="term" value="F:1-phosphatidylinositol-3-phosphate 5-kinase activity"/>
    <property type="evidence" value="ECO:0007669"/>
    <property type="project" value="UniProtKB-EC"/>
</dbReference>
<dbReference type="InterPro" id="IPR035921">
    <property type="entry name" value="F/V-ATP_Csub_sf"/>
</dbReference>
<evidence type="ECO:0000256" key="21">
    <source>
        <dbReference type="ARBA" id="ARBA00075098"/>
    </source>
</evidence>
<dbReference type="Proteomes" id="UP001211907">
    <property type="component" value="Unassembled WGS sequence"/>
</dbReference>
<dbReference type="CDD" id="cd13395">
    <property type="entry name" value="ASKHA_NBD_Arp4_ACTL6-like"/>
    <property type="match status" value="1"/>
</dbReference>
<evidence type="ECO:0000256" key="11">
    <source>
        <dbReference type="ARBA" id="ARBA00022781"/>
    </source>
</evidence>
<accession>A0AAD5SZI7</accession>
<dbReference type="InterPro" id="IPR002423">
    <property type="entry name" value="Cpn60/GroEL/TCP-1"/>
</dbReference>
<dbReference type="SUPFAM" id="SSF52029">
    <property type="entry name" value="GroEL apical domain-like"/>
    <property type="match status" value="1"/>
</dbReference>
<evidence type="ECO:0000313" key="28">
    <source>
        <dbReference type="Proteomes" id="UP001211907"/>
    </source>
</evidence>
<keyword evidence="16 25" id="KW-0472">Membrane</keyword>
<dbReference type="FunFam" id="3.30.800.10:FF:000005">
    <property type="entry name" value="1-phosphatidylinositol-3-phosphate 5-kinase (Fab1)"/>
    <property type="match status" value="1"/>
</dbReference>
<proteinExistence type="inferred from homology"/>
<evidence type="ECO:0000256" key="14">
    <source>
        <dbReference type="ARBA" id="ARBA00022989"/>
    </source>
</evidence>
<keyword evidence="7" id="KW-0479">Metal-binding</keyword>
<keyword evidence="8 22" id="KW-0547">Nucleotide-binding</keyword>
<evidence type="ECO:0000256" key="17">
    <source>
        <dbReference type="ARBA" id="ARBA00045519"/>
    </source>
</evidence>
<dbReference type="InterPro" id="IPR004000">
    <property type="entry name" value="Actin"/>
</dbReference>
<evidence type="ECO:0000256" key="13">
    <source>
        <dbReference type="ARBA" id="ARBA00022840"/>
    </source>
</evidence>
<feature type="domain" description="PIPK" evidence="26">
    <location>
        <begin position="1085"/>
        <end position="1412"/>
    </location>
</feature>
<comment type="similarity">
    <text evidence="2">Belongs to the V-ATPase proteolipid subunit family.</text>
</comment>
<feature type="region of interest" description="Disordered" evidence="24">
    <location>
        <begin position="936"/>
        <end position="964"/>
    </location>
</feature>
<feature type="transmembrane region" description="Helical" evidence="25">
    <location>
        <begin position="1437"/>
        <end position="1462"/>
    </location>
</feature>
<dbReference type="CDD" id="cd18176">
    <property type="entry name" value="ATP-synt_Vo_c_ATP6C_rpt2"/>
    <property type="match status" value="1"/>
</dbReference>
<feature type="compositionally biased region" description="Polar residues" evidence="24">
    <location>
        <begin position="1097"/>
        <end position="1109"/>
    </location>
</feature>
<keyword evidence="28" id="KW-1185">Reference proteome</keyword>
<dbReference type="Gene3D" id="3.50.7.10">
    <property type="entry name" value="GroEL"/>
    <property type="match status" value="1"/>
</dbReference>
<protein>
    <recommendedName>
        <fullName evidence="20">V-type proton ATPase subunit C</fullName>
        <ecNumber evidence="3">2.7.1.150</ecNumber>
    </recommendedName>
    <alternativeName>
        <fullName evidence="19">V-type proton ATPase subunit c</fullName>
    </alternativeName>
    <alternativeName>
        <fullName evidence="21">Vacuolar proton pump c subunit</fullName>
    </alternativeName>
</protein>
<evidence type="ECO:0000256" key="24">
    <source>
        <dbReference type="SAM" id="MobiDB-lite"/>
    </source>
</evidence>
<evidence type="ECO:0000256" key="25">
    <source>
        <dbReference type="SAM" id="Phobius"/>
    </source>
</evidence>
<evidence type="ECO:0000256" key="6">
    <source>
        <dbReference type="ARBA" id="ARBA00022692"/>
    </source>
</evidence>
<dbReference type="EMBL" id="JADGJH010000931">
    <property type="protein sequence ID" value="KAJ3120850.1"/>
    <property type="molecule type" value="Genomic_DNA"/>
</dbReference>
<evidence type="ECO:0000256" key="1">
    <source>
        <dbReference type="ARBA" id="ARBA00004128"/>
    </source>
</evidence>
<evidence type="ECO:0000256" key="8">
    <source>
        <dbReference type="ARBA" id="ARBA00022741"/>
    </source>
</evidence>
<name>A0AAD5SZI7_9FUNG</name>
<evidence type="ECO:0000256" key="22">
    <source>
        <dbReference type="PROSITE-ProRule" id="PRU00781"/>
    </source>
</evidence>
<dbReference type="InterPro" id="IPR044769">
    <property type="entry name" value="PIKfyve_PIPKc"/>
</dbReference>
<dbReference type="GO" id="GO:0046854">
    <property type="term" value="P:phosphatidylinositol phosphate biosynthetic process"/>
    <property type="evidence" value="ECO:0007669"/>
    <property type="project" value="TreeGrafter"/>
</dbReference>
<evidence type="ECO:0000256" key="18">
    <source>
        <dbReference type="ARBA" id="ARBA00046480"/>
    </source>
</evidence>
<dbReference type="Gene3D" id="3.30.810.10">
    <property type="entry name" value="2-Layer Sandwich"/>
    <property type="match status" value="1"/>
</dbReference>
<keyword evidence="13 22" id="KW-0067">ATP-binding</keyword>
<gene>
    <name evidence="27" type="primary">FAB1</name>
    <name evidence="27" type="ORF">HK100_012630</name>
</gene>
<evidence type="ECO:0000256" key="10">
    <source>
        <dbReference type="ARBA" id="ARBA00022777"/>
    </source>
</evidence>
<dbReference type="PANTHER" id="PTHR45748:SF7">
    <property type="entry name" value="1-PHOSPHATIDYLINOSITOL 3-PHOSPHATE 5-KINASE-RELATED"/>
    <property type="match status" value="1"/>
</dbReference>
<dbReference type="PANTHER" id="PTHR45748">
    <property type="entry name" value="1-PHOSPHATIDYLINOSITOL 3-PHOSPHATE 5-KINASE-RELATED"/>
    <property type="match status" value="1"/>
</dbReference>
<dbReference type="InterPro" id="IPR027483">
    <property type="entry name" value="PInositol-4-P-4/5-kinase_C_sf"/>
</dbReference>
<dbReference type="SMART" id="SM00330">
    <property type="entry name" value="PIPKc"/>
    <property type="match status" value="1"/>
</dbReference>
<dbReference type="SUPFAM" id="SSF81333">
    <property type="entry name" value="F1F0 ATP synthase subunit C"/>
    <property type="match status" value="1"/>
</dbReference>
<dbReference type="GO" id="GO:0000329">
    <property type="term" value="C:fungal-type vacuole membrane"/>
    <property type="evidence" value="ECO:0007669"/>
    <property type="project" value="TreeGrafter"/>
</dbReference>
<dbReference type="InterPro" id="IPR004001">
    <property type="entry name" value="Actin_CS"/>
</dbReference>
<comment type="subcellular location">
    <subcellularLocation>
        <location evidence="1">Vacuole membrane</location>
        <topology evidence="1">Multi-pass membrane protein</topology>
    </subcellularLocation>
</comment>
<dbReference type="SMART" id="SM00268">
    <property type="entry name" value="ACTIN"/>
    <property type="match status" value="1"/>
</dbReference>
<reference evidence="27" key="1">
    <citation type="submission" date="2020-05" db="EMBL/GenBank/DDBJ databases">
        <title>Phylogenomic resolution of chytrid fungi.</title>
        <authorList>
            <person name="Stajich J.E."/>
            <person name="Amses K."/>
            <person name="Simmons R."/>
            <person name="Seto K."/>
            <person name="Myers J."/>
            <person name="Bonds A."/>
            <person name="Quandt C.A."/>
            <person name="Barry K."/>
            <person name="Liu P."/>
            <person name="Grigoriev I."/>
            <person name="Longcore J.E."/>
            <person name="James T.Y."/>
        </authorList>
    </citation>
    <scope>NUCLEOTIDE SEQUENCE</scope>
    <source>
        <strain evidence="27">JEL0513</strain>
    </source>
</reference>
<feature type="transmembrane region" description="Helical" evidence="25">
    <location>
        <begin position="1362"/>
        <end position="1383"/>
    </location>
</feature>
<evidence type="ECO:0000256" key="19">
    <source>
        <dbReference type="ARBA" id="ARBA00071096"/>
    </source>
</evidence>